<reference evidence="3 4" key="2">
    <citation type="journal article" date="2018" name="Elife">
        <title>Firefly genomes illuminate parallel origins of bioluminescence in beetles.</title>
        <authorList>
            <person name="Fallon T.R."/>
            <person name="Lower S.E."/>
            <person name="Chang C.H."/>
            <person name="Bessho-Uehara M."/>
            <person name="Martin G.J."/>
            <person name="Bewick A.J."/>
            <person name="Behringer M."/>
            <person name="Debat H.J."/>
            <person name="Wong I."/>
            <person name="Day J.C."/>
            <person name="Suvorov A."/>
            <person name="Silva C.J."/>
            <person name="Stanger-Hall K.F."/>
            <person name="Hall D.W."/>
            <person name="Schmitz R.J."/>
            <person name="Nelson D.R."/>
            <person name="Lewis S.M."/>
            <person name="Shigenobu S."/>
            <person name="Bybee S.M."/>
            <person name="Larracuente A.M."/>
            <person name="Oba Y."/>
            <person name="Weng J.K."/>
        </authorList>
    </citation>
    <scope>NUCLEOTIDE SEQUENCE [LARGE SCALE GENOMIC DNA]</scope>
    <source>
        <strain evidence="3">1611_PpyrPB1</strain>
        <tissue evidence="3">Whole body</tissue>
    </source>
</reference>
<evidence type="ECO:0000313" key="3">
    <source>
        <dbReference type="EMBL" id="KAB0792392.1"/>
    </source>
</evidence>
<dbReference type="Proteomes" id="UP000327044">
    <property type="component" value="Unassembled WGS sequence"/>
</dbReference>
<evidence type="ECO:0000313" key="2">
    <source>
        <dbReference type="EMBL" id="JAV75606.1"/>
    </source>
</evidence>
<organism evidence="2">
    <name type="scientific">Photinus pyralis</name>
    <name type="common">Common eastern firefly</name>
    <name type="synonym">Lampyris pyralis</name>
    <dbReference type="NCBI Taxonomy" id="7054"/>
    <lineage>
        <taxon>Eukaryota</taxon>
        <taxon>Metazoa</taxon>
        <taxon>Ecdysozoa</taxon>
        <taxon>Arthropoda</taxon>
        <taxon>Hexapoda</taxon>
        <taxon>Insecta</taxon>
        <taxon>Pterygota</taxon>
        <taxon>Neoptera</taxon>
        <taxon>Endopterygota</taxon>
        <taxon>Coleoptera</taxon>
        <taxon>Polyphaga</taxon>
        <taxon>Elateriformia</taxon>
        <taxon>Elateroidea</taxon>
        <taxon>Lampyridae</taxon>
        <taxon>Lampyrinae</taxon>
        <taxon>Photinus</taxon>
    </lineage>
</organism>
<accession>A0A1Y1LVH8</accession>
<keyword evidence="1" id="KW-0732">Signal</keyword>
<sequence length="140" mass="15926">MRVALLCFLLVCAILQASSVEYPEQFHDEHSIACTKKLKMDKSDLNNIMDESFDVYQNPTARSYKKCIFEGMNLVKDGEFVREATVNYIATKVVPFYKPNVHDPAVEAGKAYDRCEHVEGGKDGERIVNFINCVNAELRK</sequence>
<proteinExistence type="predicted"/>
<dbReference type="EMBL" id="VVIM01000010">
    <property type="protein sequence ID" value="KAB0792392.1"/>
    <property type="molecule type" value="Genomic_DNA"/>
</dbReference>
<dbReference type="AlphaFoldDB" id="A0A1Y1LVH8"/>
<dbReference type="EMBL" id="GEZM01050380">
    <property type="protein sequence ID" value="JAV75606.1"/>
    <property type="molecule type" value="Transcribed_RNA"/>
</dbReference>
<dbReference type="InParanoid" id="A0A1Y1LVH8"/>
<dbReference type="Pfam" id="PF01395">
    <property type="entry name" value="PBP_GOBP"/>
    <property type="match status" value="1"/>
</dbReference>
<evidence type="ECO:0000313" key="4">
    <source>
        <dbReference type="Proteomes" id="UP000327044"/>
    </source>
</evidence>
<keyword evidence="4" id="KW-1185">Reference proteome</keyword>
<feature type="signal peptide" evidence="1">
    <location>
        <begin position="1"/>
        <end position="19"/>
    </location>
</feature>
<dbReference type="GO" id="GO:0005549">
    <property type="term" value="F:odorant binding"/>
    <property type="evidence" value="ECO:0007669"/>
    <property type="project" value="InterPro"/>
</dbReference>
<dbReference type="CDD" id="cd23992">
    <property type="entry name" value="PBP_GOBP"/>
    <property type="match status" value="1"/>
</dbReference>
<reference evidence="2" key="1">
    <citation type="journal article" date="2016" name="Sci. Rep.">
        <title>Molecular characterization of firefly nuptial gifts: a multi-omics approach sheds light on postcopulatory sexual selection.</title>
        <authorList>
            <person name="Al-Wathiqui N."/>
            <person name="Fallon T.R."/>
            <person name="South A."/>
            <person name="Weng J.K."/>
            <person name="Lewis S.M."/>
        </authorList>
    </citation>
    <scope>NUCLEOTIDE SEQUENCE</scope>
</reference>
<protein>
    <submittedName>
        <fullName evidence="2">Uncharacterized protein</fullName>
    </submittedName>
</protein>
<evidence type="ECO:0000256" key="1">
    <source>
        <dbReference type="SAM" id="SignalP"/>
    </source>
</evidence>
<name>A0A1Y1LVH8_PHOPY</name>
<gene>
    <name evidence="3" type="ORF">PPYR_14351</name>
</gene>
<dbReference type="InterPro" id="IPR036728">
    <property type="entry name" value="PBP_GOBP_sf"/>
</dbReference>
<reference evidence="3" key="3">
    <citation type="submission" date="2019-08" db="EMBL/GenBank/DDBJ databases">
        <authorList>
            <consortium name="Photinus pyralis genome working group"/>
            <person name="Fallon T.R."/>
            <person name="Sander Lower S.E."/>
            <person name="Weng J.-K."/>
        </authorList>
    </citation>
    <scope>NUCLEOTIDE SEQUENCE</scope>
    <source>
        <strain evidence="3">1611_PpyrPB1</strain>
        <tissue evidence="3">Whole body</tissue>
    </source>
</reference>
<dbReference type="Gene3D" id="1.10.238.20">
    <property type="entry name" value="Pheromone/general odorant binding protein domain"/>
    <property type="match status" value="1"/>
</dbReference>
<feature type="chain" id="PRO_5036029836" evidence="1">
    <location>
        <begin position="20"/>
        <end position="140"/>
    </location>
</feature>
<dbReference type="SUPFAM" id="SSF47565">
    <property type="entry name" value="Insect pheromone/odorant-binding proteins"/>
    <property type="match status" value="1"/>
</dbReference>
<dbReference type="InterPro" id="IPR006170">
    <property type="entry name" value="PBP/GOBP"/>
</dbReference>